<keyword evidence="1" id="KW-0238">DNA-binding</keyword>
<dbReference type="EMBL" id="JAUHPV010000007">
    <property type="protein sequence ID" value="MDN4473724.1"/>
    <property type="molecule type" value="Genomic_DNA"/>
</dbReference>
<dbReference type="InterPro" id="IPR050639">
    <property type="entry name" value="SSR_resolvase"/>
</dbReference>
<organism evidence="5 6">
    <name type="scientific">Demequina zhanjiangensis</name>
    <dbReference type="NCBI Taxonomy" id="3051659"/>
    <lineage>
        <taxon>Bacteria</taxon>
        <taxon>Bacillati</taxon>
        <taxon>Actinomycetota</taxon>
        <taxon>Actinomycetes</taxon>
        <taxon>Micrococcales</taxon>
        <taxon>Demequinaceae</taxon>
        <taxon>Demequina</taxon>
    </lineage>
</organism>
<protein>
    <submittedName>
        <fullName evidence="5">Zinc ribbon domain-containing protein</fullName>
    </submittedName>
</protein>
<dbReference type="RefSeq" id="WP_301129528.1">
    <property type="nucleotide sequence ID" value="NZ_JAUHPV010000007.1"/>
</dbReference>
<evidence type="ECO:0000256" key="3">
    <source>
        <dbReference type="SAM" id="Coils"/>
    </source>
</evidence>
<sequence length="265" mass="30287">MGKRKPREVKWEPIIDQSIFDRLQRVFDDPARRTTISPGVKGGRYSLGGGLVKCGECGHTLTSYKRGTNRDNRAGLRCAKHTGGCGGITIDFDRLERYVFDTVAAVLNDSDRWKQRSTVQSAGDMSRELAELDARKQELDEQARRATNAYVEGLMPESELRVHSIRIREEWTEVDRKVADLLGSSQLDRAMSKGLTWETWTSWTPERRLNFLRLALDSIVVSRWPTDVPKGLPTRRTETAEEHQARFELGQREALIKRVQINCKD</sequence>
<keyword evidence="6" id="KW-1185">Reference proteome</keyword>
<dbReference type="InterPro" id="IPR025827">
    <property type="entry name" value="Zn_ribbon_recom_dom"/>
</dbReference>
<keyword evidence="3" id="KW-0175">Coiled coil</keyword>
<feature type="coiled-coil region" evidence="3">
    <location>
        <begin position="122"/>
        <end position="149"/>
    </location>
</feature>
<evidence type="ECO:0000256" key="2">
    <source>
        <dbReference type="ARBA" id="ARBA00023172"/>
    </source>
</evidence>
<dbReference type="InterPro" id="IPR038109">
    <property type="entry name" value="DNA_bind_recomb_sf"/>
</dbReference>
<evidence type="ECO:0000313" key="6">
    <source>
        <dbReference type="Proteomes" id="UP001172738"/>
    </source>
</evidence>
<dbReference type="PANTHER" id="PTHR30461:SF2">
    <property type="entry name" value="SERINE RECOMBINASE PINE-RELATED"/>
    <property type="match status" value="1"/>
</dbReference>
<proteinExistence type="predicted"/>
<comment type="caution">
    <text evidence="5">The sequence shown here is derived from an EMBL/GenBank/DDBJ whole genome shotgun (WGS) entry which is preliminary data.</text>
</comment>
<evidence type="ECO:0000256" key="1">
    <source>
        <dbReference type="ARBA" id="ARBA00023125"/>
    </source>
</evidence>
<keyword evidence="2" id="KW-0233">DNA recombination</keyword>
<evidence type="ECO:0000259" key="4">
    <source>
        <dbReference type="Pfam" id="PF13408"/>
    </source>
</evidence>
<evidence type="ECO:0000313" key="5">
    <source>
        <dbReference type="EMBL" id="MDN4473724.1"/>
    </source>
</evidence>
<gene>
    <name evidence="5" type="ORF">QQX04_12030</name>
</gene>
<dbReference type="Proteomes" id="UP001172738">
    <property type="component" value="Unassembled WGS sequence"/>
</dbReference>
<dbReference type="Gene3D" id="3.90.1750.20">
    <property type="entry name" value="Putative Large Serine Recombinase, Chain B, Domain 2"/>
    <property type="match status" value="1"/>
</dbReference>
<feature type="domain" description="Recombinase zinc beta ribbon" evidence="4">
    <location>
        <begin position="50"/>
        <end position="103"/>
    </location>
</feature>
<reference evidence="5" key="1">
    <citation type="submission" date="2023-06" db="EMBL/GenBank/DDBJ databases">
        <title>SYSU T00b26.</title>
        <authorList>
            <person name="Gao L."/>
            <person name="Fang B.-Z."/>
            <person name="Li W.-J."/>
        </authorList>
    </citation>
    <scope>NUCLEOTIDE SEQUENCE</scope>
    <source>
        <strain evidence="5">SYSU T00b26</strain>
    </source>
</reference>
<name>A0ABT8G469_9MICO</name>
<dbReference type="Pfam" id="PF13408">
    <property type="entry name" value="Zn_ribbon_recom"/>
    <property type="match status" value="1"/>
</dbReference>
<accession>A0ABT8G469</accession>
<dbReference type="PANTHER" id="PTHR30461">
    <property type="entry name" value="DNA-INVERTASE FROM LAMBDOID PROPHAGE"/>
    <property type="match status" value="1"/>
</dbReference>